<dbReference type="Proteomes" id="UP001460270">
    <property type="component" value="Unassembled WGS sequence"/>
</dbReference>
<dbReference type="InterPro" id="IPR000569">
    <property type="entry name" value="HECT_dom"/>
</dbReference>
<dbReference type="SUPFAM" id="SSF56204">
    <property type="entry name" value="Hect, E3 ligase catalytic domain"/>
    <property type="match status" value="2"/>
</dbReference>
<keyword evidence="6" id="KW-1185">Reference proteome</keyword>
<dbReference type="InterPro" id="IPR035983">
    <property type="entry name" value="Hect_E3_ubiquitin_ligase"/>
</dbReference>
<keyword evidence="1" id="KW-0808">Transferase</keyword>
<evidence type="ECO:0000256" key="2">
    <source>
        <dbReference type="ARBA" id="ARBA00022786"/>
    </source>
</evidence>
<evidence type="ECO:0000256" key="3">
    <source>
        <dbReference type="PROSITE-ProRule" id="PRU00104"/>
    </source>
</evidence>
<name>A0AAW0NC41_9GOBI</name>
<dbReference type="EMBL" id="JBBPFD010000018">
    <property type="protein sequence ID" value="KAK7889034.1"/>
    <property type="molecule type" value="Genomic_DNA"/>
</dbReference>
<accession>A0AAW0NC41</accession>
<organism evidence="5 6">
    <name type="scientific">Mugilogobius chulae</name>
    <name type="common">yellowstripe goby</name>
    <dbReference type="NCBI Taxonomy" id="88201"/>
    <lineage>
        <taxon>Eukaryota</taxon>
        <taxon>Metazoa</taxon>
        <taxon>Chordata</taxon>
        <taxon>Craniata</taxon>
        <taxon>Vertebrata</taxon>
        <taxon>Euteleostomi</taxon>
        <taxon>Actinopterygii</taxon>
        <taxon>Neopterygii</taxon>
        <taxon>Teleostei</taxon>
        <taxon>Neoteleostei</taxon>
        <taxon>Acanthomorphata</taxon>
        <taxon>Gobiaria</taxon>
        <taxon>Gobiiformes</taxon>
        <taxon>Gobioidei</taxon>
        <taxon>Gobiidae</taxon>
        <taxon>Gobionellinae</taxon>
        <taxon>Mugilogobius</taxon>
    </lineage>
</organism>
<dbReference type="PROSITE" id="PS50237">
    <property type="entry name" value="HECT"/>
    <property type="match status" value="1"/>
</dbReference>
<dbReference type="AlphaFoldDB" id="A0AAW0NC41"/>
<feature type="active site" description="Glycyl thioester intermediate" evidence="3">
    <location>
        <position position="552"/>
    </location>
</feature>
<gene>
    <name evidence="5" type="ORF">WMY93_024594</name>
</gene>
<evidence type="ECO:0000313" key="6">
    <source>
        <dbReference type="Proteomes" id="UP001460270"/>
    </source>
</evidence>
<dbReference type="Gene3D" id="3.90.1750.10">
    <property type="entry name" value="Hect, E3 ligase catalytic domains"/>
    <property type="match status" value="1"/>
</dbReference>
<feature type="domain" description="HECT" evidence="4">
    <location>
        <begin position="509"/>
        <end position="561"/>
    </location>
</feature>
<reference evidence="6" key="1">
    <citation type="submission" date="2024-04" db="EMBL/GenBank/DDBJ databases">
        <title>Salinicola lusitanus LLJ914,a marine bacterium isolated from the Okinawa Trough.</title>
        <authorList>
            <person name="Li J."/>
        </authorList>
    </citation>
    <scope>NUCLEOTIDE SEQUENCE [LARGE SCALE GENOMIC DNA]</scope>
</reference>
<proteinExistence type="predicted"/>
<sequence length="561" mass="63825">MKSTLELSVKENIEMELFSSEEKCVVTKTQEEKTPLHQQLLTLDTDDDSGQRNSTLDRGLGKQSLFTVTEIQEELLIEMEILRSLKMTKYKMACESKARHLKWKKLPLQKSRFVVKDVVFLPKDQYLAQIESQEVSAVTARMTVDYSWSAAEMDSRLRLVLRRQFGKAAARNINFTCLQVKSEQPLLQSKNNRKEFCPEINKDNDISSKRSEELRSELRSVLTSFTQEALGVELPLQVRRTAVLPWALKTVRRTGFCFRDVPVISFSGEETEGNLGPLREFFRLMLEELQKTALFEGQPDRLLLTSDLSALEDWGYYEAGVLIGWSLAHGGTGPRCLHPALFRSYVWPLLFLDDFCWRDVVDFEVQSHLQQLQTCSDVELLSPSVCEWVSNCGVPEISSATTEEIPNIYRRVVKHYIYNRVSRMIDQFTQGLNSFDGLWDVMRSHCEAFAPVMTSAGSRSLTLPNFSALFTVSFSSDCEKLKEEETKTAAHWETALGLIRDGEAALSFKDLLIFVSGLYHVPPLGFSSSISLRFYSQNLASSVVRLPFASTCSLELFLPRG</sequence>
<dbReference type="GO" id="GO:0004842">
    <property type="term" value="F:ubiquitin-protein transferase activity"/>
    <property type="evidence" value="ECO:0007669"/>
    <property type="project" value="InterPro"/>
</dbReference>
<keyword evidence="2 3" id="KW-0833">Ubl conjugation pathway</keyword>
<comment type="caution">
    <text evidence="5">The sequence shown here is derived from an EMBL/GenBank/DDBJ whole genome shotgun (WGS) entry which is preliminary data.</text>
</comment>
<evidence type="ECO:0000259" key="4">
    <source>
        <dbReference type="PROSITE" id="PS50237"/>
    </source>
</evidence>
<evidence type="ECO:0000256" key="1">
    <source>
        <dbReference type="ARBA" id="ARBA00022679"/>
    </source>
</evidence>
<protein>
    <recommendedName>
        <fullName evidence="4">HECT domain-containing protein</fullName>
    </recommendedName>
</protein>
<evidence type="ECO:0000313" key="5">
    <source>
        <dbReference type="EMBL" id="KAK7889034.1"/>
    </source>
</evidence>